<evidence type="ECO:0000256" key="1">
    <source>
        <dbReference type="ARBA" id="ARBA00022475"/>
    </source>
</evidence>
<organism evidence="9 10">
    <name type="scientific">Pararhodospirillum photometricum DSM 122</name>
    <dbReference type="NCBI Taxonomy" id="1150469"/>
    <lineage>
        <taxon>Bacteria</taxon>
        <taxon>Pseudomonadati</taxon>
        <taxon>Pseudomonadota</taxon>
        <taxon>Alphaproteobacteria</taxon>
        <taxon>Rhodospirillales</taxon>
        <taxon>Rhodospirillaceae</taxon>
        <taxon>Pararhodospirillum</taxon>
    </lineage>
</organism>
<feature type="domain" description="Phosphoribosyltransferase" evidence="8">
    <location>
        <begin position="78"/>
        <end position="194"/>
    </location>
</feature>
<dbReference type="STRING" id="1150469.RSPPHO_02718"/>
<evidence type="ECO:0000256" key="4">
    <source>
        <dbReference type="ARBA" id="ARBA00022723"/>
    </source>
</evidence>
<dbReference type="GO" id="GO:0000310">
    <property type="term" value="F:xanthine phosphoribosyltransferase activity"/>
    <property type="evidence" value="ECO:0007669"/>
    <property type="project" value="UniProtKB-EC"/>
</dbReference>
<keyword evidence="2 9" id="KW-0328">Glycosyltransferase</keyword>
<dbReference type="KEGG" id="rpm:RSPPHO_02718"/>
<dbReference type="InterPro" id="IPR029057">
    <property type="entry name" value="PRTase-like"/>
</dbReference>
<evidence type="ECO:0000256" key="2">
    <source>
        <dbReference type="ARBA" id="ARBA00022676"/>
    </source>
</evidence>
<keyword evidence="1" id="KW-1003">Cell membrane</keyword>
<protein>
    <submittedName>
        <fullName evidence="9">Xanthine-guanine phosphoribosyltransferase</fullName>
        <ecNumber evidence="9">2.4.2.22</ecNumber>
    </submittedName>
</protein>
<evidence type="ECO:0000256" key="3">
    <source>
        <dbReference type="ARBA" id="ARBA00022679"/>
    </source>
</evidence>
<dbReference type="AlphaFoldDB" id="H6SNL3"/>
<evidence type="ECO:0000313" key="9">
    <source>
        <dbReference type="EMBL" id="CCG09344.1"/>
    </source>
</evidence>
<keyword evidence="4" id="KW-0479">Metal-binding</keyword>
<keyword evidence="6" id="KW-0460">Magnesium</keyword>
<dbReference type="GO" id="GO:0046872">
    <property type="term" value="F:metal ion binding"/>
    <property type="evidence" value="ECO:0007669"/>
    <property type="project" value="UniProtKB-KW"/>
</dbReference>
<dbReference type="Proteomes" id="UP000033220">
    <property type="component" value="Chromosome DSM 122"/>
</dbReference>
<evidence type="ECO:0000256" key="5">
    <source>
        <dbReference type="ARBA" id="ARBA00022726"/>
    </source>
</evidence>
<dbReference type="PANTHER" id="PTHR39563">
    <property type="entry name" value="XANTHINE PHOSPHORIBOSYLTRANSFERASE"/>
    <property type="match status" value="1"/>
</dbReference>
<dbReference type="CDD" id="cd06223">
    <property type="entry name" value="PRTases_typeI"/>
    <property type="match status" value="1"/>
</dbReference>
<name>H6SNL3_PARPM</name>
<dbReference type="PANTHER" id="PTHR39563:SF1">
    <property type="entry name" value="XANTHINE-GUANINE PHOSPHORIBOSYLTRANSFERASE"/>
    <property type="match status" value="1"/>
</dbReference>
<evidence type="ECO:0000259" key="8">
    <source>
        <dbReference type="Pfam" id="PF00156"/>
    </source>
</evidence>
<dbReference type="HOGENOM" id="CLU_080904_3_0_5"/>
<dbReference type="InterPro" id="IPR000836">
    <property type="entry name" value="PRTase_dom"/>
</dbReference>
<keyword evidence="10" id="KW-1185">Reference proteome</keyword>
<reference evidence="9 10" key="1">
    <citation type="submission" date="2012-02" db="EMBL/GenBank/DDBJ databases">
        <title>Shotgun genome sequence of Phaeospirillum photometricum DSM 122.</title>
        <authorList>
            <person name="Duquesne K."/>
            <person name="Sturgis J."/>
        </authorList>
    </citation>
    <scope>NUCLEOTIDE SEQUENCE [LARGE SCALE GENOMIC DNA]</scope>
    <source>
        <strain evidence="10">DSM122</strain>
    </source>
</reference>
<evidence type="ECO:0000256" key="7">
    <source>
        <dbReference type="ARBA" id="ARBA00023136"/>
    </source>
</evidence>
<dbReference type="eggNOG" id="COG2236">
    <property type="taxonomic scope" value="Bacteria"/>
</dbReference>
<evidence type="ECO:0000256" key="6">
    <source>
        <dbReference type="ARBA" id="ARBA00022842"/>
    </source>
</evidence>
<dbReference type="EC" id="2.4.2.22" evidence="9"/>
<gene>
    <name evidence="9" type="ORF">RSPPHO_02718</name>
</gene>
<dbReference type="SUPFAM" id="SSF53271">
    <property type="entry name" value="PRTase-like"/>
    <property type="match status" value="1"/>
</dbReference>
<proteinExistence type="predicted"/>
<accession>H6SNL3</accession>
<dbReference type="GO" id="GO:0006166">
    <property type="term" value="P:purine ribonucleoside salvage"/>
    <property type="evidence" value="ECO:0007669"/>
    <property type="project" value="UniProtKB-KW"/>
</dbReference>
<dbReference type="PATRIC" id="fig|1150469.3.peg.3085"/>
<sequence>MGSGEARLPSLPFFIPPQQGIGLKRKIARPRFHAQTDPTMQTRDYTSALYIPIAWELFHRDSRALAHRLMSRGPFKGIVAVTRGGLIPSSIIARELDIRVVESVGVASYDDRSQGEVKVLKDLNRALVGDGEGWLVIDDLVDSGVTARAVRKMLPKAHMATVYAKPEGQAEVDSFVVAVRQDVWLLFPWDADLQPNEPLVRQQKDLGPAPAERHLDL</sequence>
<dbReference type="InterPro" id="IPR023747">
    <property type="entry name" value="Xanthine_Guanine_PRibTrfase"/>
</dbReference>
<keyword evidence="5" id="KW-0660">Purine salvage</keyword>
<dbReference type="NCBIfam" id="NF006613">
    <property type="entry name" value="PRK09177.1"/>
    <property type="match status" value="1"/>
</dbReference>
<dbReference type="Pfam" id="PF00156">
    <property type="entry name" value="Pribosyltran"/>
    <property type="match status" value="1"/>
</dbReference>
<evidence type="ECO:0000313" key="10">
    <source>
        <dbReference type="Proteomes" id="UP000033220"/>
    </source>
</evidence>
<dbReference type="Gene3D" id="3.40.50.2020">
    <property type="match status" value="1"/>
</dbReference>
<keyword evidence="7" id="KW-0472">Membrane</keyword>
<dbReference type="EMBL" id="HE663493">
    <property type="protein sequence ID" value="CCG09344.1"/>
    <property type="molecule type" value="Genomic_DNA"/>
</dbReference>
<keyword evidence="3 9" id="KW-0808">Transferase</keyword>